<dbReference type="Proteomes" id="UP000442533">
    <property type="component" value="Unassembled WGS sequence"/>
</dbReference>
<dbReference type="OrthoDB" id="9811281at2"/>
<keyword evidence="8" id="KW-1185">Reference proteome</keyword>
<evidence type="ECO:0000313" key="8">
    <source>
        <dbReference type="Proteomes" id="UP000442533"/>
    </source>
</evidence>
<dbReference type="GO" id="GO:0020037">
    <property type="term" value="F:heme binding"/>
    <property type="evidence" value="ECO:0007669"/>
    <property type="project" value="InterPro"/>
</dbReference>
<evidence type="ECO:0000256" key="1">
    <source>
        <dbReference type="ARBA" id="ARBA00022617"/>
    </source>
</evidence>
<comment type="caution">
    <text evidence="7">The sequence shown here is derived from an EMBL/GenBank/DDBJ whole genome shotgun (WGS) entry which is preliminary data.</text>
</comment>
<dbReference type="InterPro" id="IPR036909">
    <property type="entry name" value="Cyt_c-like_dom_sf"/>
</dbReference>
<dbReference type="GO" id="GO:0009055">
    <property type="term" value="F:electron transfer activity"/>
    <property type="evidence" value="ECO:0007669"/>
    <property type="project" value="InterPro"/>
</dbReference>
<dbReference type="Pfam" id="PF00034">
    <property type="entry name" value="Cytochrom_C"/>
    <property type="match status" value="1"/>
</dbReference>
<feature type="signal peptide" evidence="5">
    <location>
        <begin position="1"/>
        <end position="21"/>
    </location>
</feature>
<reference evidence="7 8" key="1">
    <citation type="submission" date="2019-11" db="EMBL/GenBank/DDBJ databases">
        <authorList>
            <person name="Dong K."/>
        </authorList>
    </citation>
    <scope>NUCLEOTIDE SEQUENCE [LARGE SCALE GENOMIC DNA]</scope>
    <source>
        <strain evidence="7 8">JCM 17370</strain>
    </source>
</reference>
<keyword evidence="5" id="KW-0732">Signal</keyword>
<protein>
    <submittedName>
        <fullName evidence="7">Cytochrome c</fullName>
    </submittedName>
</protein>
<evidence type="ECO:0000256" key="3">
    <source>
        <dbReference type="ARBA" id="ARBA00023004"/>
    </source>
</evidence>
<evidence type="ECO:0000256" key="2">
    <source>
        <dbReference type="ARBA" id="ARBA00022723"/>
    </source>
</evidence>
<dbReference type="RefSeq" id="WP_155065991.1">
    <property type="nucleotide sequence ID" value="NZ_WMIF01000041.1"/>
</dbReference>
<evidence type="ECO:0000313" key="7">
    <source>
        <dbReference type="EMBL" id="MTH36479.1"/>
    </source>
</evidence>
<accession>A0A844H651</accession>
<keyword evidence="2 4" id="KW-0479">Metal-binding</keyword>
<feature type="chain" id="PRO_5032821605" evidence="5">
    <location>
        <begin position="22"/>
        <end position="166"/>
    </location>
</feature>
<feature type="domain" description="Cytochrome c" evidence="6">
    <location>
        <begin position="27"/>
        <end position="138"/>
    </location>
</feature>
<dbReference type="PANTHER" id="PTHR35008:SF4">
    <property type="entry name" value="BLL4482 PROTEIN"/>
    <property type="match status" value="1"/>
</dbReference>
<name>A0A844H651_9RHOB</name>
<sequence length="166" mass="16956">MLPRFIFAAAVALITASVAQAQDADSALIVRGAYLGRIMDCAGCHMPRDANGAPREAAGLSGGSVGFEIPGLGTFWPSNLTPAASGLGTWSDAEIAAALTTGTRPDGRVLAPVMPWASYAALSKADLAALVAWLRALSPVDNRVPGPIGPGEPASAAFYRVVLPRS</sequence>
<keyword evidence="1 4" id="KW-0349">Heme</keyword>
<dbReference type="InterPro" id="IPR051459">
    <property type="entry name" value="Cytochrome_c-type_DH"/>
</dbReference>
<dbReference type="GO" id="GO:0046872">
    <property type="term" value="F:metal ion binding"/>
    <property type="evidence" value="ECO:0007669"/>
    <property type="project" value="UniProtKB-KW"/>
</dbReference>
<dbReference type="PANTHER" id="PTHR35008">
    <property type="entry name" value="BLL4482 PROTEIN-RELATED"/>
    <property type="match status" value="1"/>
</dbReference>
<dbReference type="Gene3D" id="1.10.760.10">
    <property type="entry name" value="Cytochrome c-like domain"/>
    <property type="match status" value="1"/>
</dbReference>
<proteinExistence type="predicted"/>
<keyword evidence="3 4" id="KW-0408">Iron</keyword>
<dbReference type="SUPFAM" id="SSF46626">
    <property type="entry name" value="Cytochrome c"/>
    <property type="match status" value="1"/>
</dbReference>
<evidence type="ECO:0000256" key="4">
    <source>
        <dbReference type="PROSITE-ProRule" id="PRU00433"/>
    </source>
</evidence>
<organism evidence="7 8">
    <name type="scientific">Paracoccus limosus</name>
    <dbReference type="NCBI Taxonomy" id="913252"/>
    <lineage>
        <taxon>Bacteria</taxon>
        <taxon>Pseudomonadati</taxon>
        <taxon>Pseudomonadota</taxon>
        <taxon>Alphaproteobacteria</taxon>
        <taxon>Rhodobacterales</taxon>
        <taxon>Paracoccaceae</taxon>
        <taxon>Paracoccus</taxon>
    </lineage>
</organism>
<evidence type="ECO:0000259" key="6">
    <source>
        <dbReference type="PROSITE" id="PS51007"/>
    </source>
</evidence>
<dbReference type="PROSITE" id="PS51007">
    <property type="entry name" value="CYTC"/>
    <property type="match status" value="1"/>
</dbReference>
<dbReference type="AlphaFoldDB" id="A0A844H651"/>
<gene>
    <name evidence="7" type="ORF">GL279_17975</name>
</gene>
<dbReference type="EMBL" id="WMIF01000041">
    <property type="protein sequence ID" value="MTH36479.1"/>
    <property type="molecule type" value="Genomic_DNA"/>
</dbReference>
<dbReference type="InterPro" id="IPR009056">
    <property type="entry name" value="Cyt_c-like_dom"/>
</dbReference>
<evidence type="ECO:0000256" key="5">
    <source>
        <dbReference type="SAM" id="SignalP"/>
    </source>
</evidence>